<dbReference type="Proteomes" id="UP000193067">
    <property type="component" value="Unassembled WGS sequence"/>
</dbReference>
<sequence>MPSWKVPPGLPFVARILTISLIPAAVVLLLARLCRVYFGIELPTGAIGTVAVLSLPATFALRLQWREWRVRRAAERLGAILPPRWDGRAPGNLDLLKHVIERFENGYLGEGYWDRVDELNHLHRIDLMWDIIYLTDDAEVVKSILSTEFQDFEKGAAFRDPMSSVLGTGIFNVDGEMWKFHRSMTRPYFTRDRISHFDIFERHSDHAIKKMKERFRGGHAVDFQDLISRFTLDSATEFLLGKCVDSLESDLPYAYNNPAKSRVIRELSPADQFAAAFSAALHLINIRSRSGWTWRLNEMLEDKSEEPMRVVNAFLQPVLEAAIAKSRATKAQNQGPSGDKEDEENETMLEHLAKTTDDLAILHDETLNILIAGRDTTAATLTYIVYLLCLYPEVFKRLRAEVLEHVSTTAKPTFDDIRNMKYLRAVINETLRLYPAVPFNIRVATRDTTLPNPDPSQPRVFIPGQSGICYSVWMMHRRKDYWGPDALRFDPDRWLDERLNKYFLPNPFIFVPFNAGPRICVGQQFAYNEMSYFIVRLLQNFASMDLDLAAQPPDARPPSEWANAEGQQGREKIIPKCHLTLYVHGGLWVKMTEAEQE</sequence>
<evidence type="ECO:0000256" key="9">
    <source>
        <dbReference type="RuleBase" id="RU000461"/>
    </source>
</evidence>
<keyword evidence="3 8" id="KW-0349">Heme</keyword>
<name>A0A1Y2ID44_TRAC3</name>
<feature type="binding site" description="axial binding residue" evidence="8">
    <location>
        <position position="520"/>
    </location>
    <ligand>
        <name>heme</name>
        <dbReference type="ChEBI" id="CHEBI:30413"/>
    </ligand>
    <ligandPart>
        <name>Fe</name>
        <dbReference type="ChEBI" id="CHEBI:18248"/>
    </ligandPart>
</feature>
<dbReference type="SUPFAM" id="SSF48264">
    <property type="entry name" value="Cytochrome P450"/>
    <property type="match status" value="1"/>
</dbReference>
<dbReference type="EMBL" id="KZ084132">
    <property type="protein sequence ID" value="OSC98996.1"/>
    <property type="molecule type" value="Genomic_DNA"/>
</dbReference>
<dbReference type="GO" id="GO:0004497">
    <property type="term" value="F:monooxygenase activity"/>
    <property type="evidence" value="ECO:0007669"/>
    <property type="project" value="UniProtKB-KW"/>
</dbReference>
<dbReference type="CDD" id="cd11063">
    <property type="entry name" value="CYP52"/>
    <property type="match status" value="1"/>
</dbReference>
<dbReference type="PANTHER" id="PTHR24287">
    <property type="entry name" value="P450, PUTATIVE (EUROFUNG)-RELATED"/>
    <property type="match status" value="1"/>
</dbReference>
<keyword evidence="7 9" id="KW-0503">Monooxygenase</keyword>
<evidence type="ECO:0000256" key="1">
    <source>
        <dbReference type="ARBA" id="ARBA00001971"/>
    </source>
</evidence>
<keyword evidence="4 8" id="KW-0479">Metal-binding</keyword>
<accession>A0A1Y2ID44</accession>
<dbReference type="InterPro" id="IPR036396">
    <property type="entry name" value="Cyt_P450_sf"/>
</dbReference>
<dbReference type="PANTHER" id="PTHR24287:SF1">
    <property type="entry name" value="P450, PUTATIVE (EUROFUNG)-RELATED"/>
    <property type="match status" value="1"/>
</dbReference>
<dbReference type="InterPro" id="IPR001128">
    <property type="entry name" value="Cyt_P450"/>
</dbReference>
<gene>
    <name evidence="12" type="ORF">PYCCODRAFT_1438803</name>
</gene>
<reference evidence="12 13" key="1">
    <citation type="journal article" date="2015" name="Biotechnol. Biofuels">
        <title>Enhanced degradation of softwood versus hardwood by the white-rot fungus Pycnoporus coccineus.</title>
        <authorList>
            <person name="Couturier M."/>
            <person name="Navarro D."/>
            <person name="Chevret D."/>
            <person name="Henrissat B."/>
            <person name="Piumi F."/>
            <person name="Ruiz-Duenas F.J."/>
            <person name="Martinez A.T."/>
            <person name="Grigoriev I.V."/>
            <person name="Riley R."/>
            <person name="Lipzen A."/>
            <person name="Berrin J.G."/>
            <person name="Master E.R."/>
            <person name="Rosso M.N."/>
        </authorList>
    </citation>
    <scope>NUCLEOTIDE SEQUENCE [LARGE SCALE GENOMIC DNA]</scope>
    <source>
        <strain evidence="12 13">BRFM310</strain>
    </source>
</reference>
<dbReference type="PRINTS" id="PR00463">
    <property type="entry name" value="EP450I"/>
</dbReference>
<keyword evidence="11" id="KW-0472">Membrane</keyword>
<evidence type="ECO:0000313" key="13">
    <source>
        <dbReference type="Proteomes" id="UP000193067"/>
    </source>
</evidence>
<dbReference type="STRING" id="1353009.A0A1Y2ID44"/>
<feature type="transmembrane region" description="Helical" evidence="11">
    <location>
        <begin position="12"/>
        <end position="33"/>
    </location>
</feature>
<dbReference type="GO" id="GO:0020037">
    <property type="term" value="F:heme binding"/>
    <property type="evidence" value="ECO:0007669"/>
    <property type="project" value="InterPro"/>
</dbReference>
<dbReference type="GO" id="GO:0005506">
    <property type="term" value="F:iron ion binding"/>
    <property type="evidence" value="ECO:0007669"/>
    <property type="project" value="InterPro"/>
</dbReference>
<evidence type="ECO:0000256" key="11">
    <source>
        <dbReference type="SAM" id="Phobius"/>
    </source>
</evidence>
<comment type="similarity">
    <text evidence="2 9">Belongs to the cytochrome P450 family.</text>
</comment>
<feature type="region of interest" description="Disordered" evidence="10">
    <location>
        <begin position="326"/>
        <end position="345"/>
    </location>
</feature>
<dbReference type="PROSITE" id="PS00086">
    <property type="entry name" value="CYTOCHROME_P450"/>
    <property type="match status" value="1"/>
</dbReference>
<keyword evidence="13" id="KW-1185">Reference proteome</keyword>
<evidence type="ECO:0000256" key="8">
    <source>
        <dbReference type="PIRSR" id="PIRSR602401-1"/>
    </source>
</evidence>
<dbReference type="GO" id="GO:0016705">
    <property type="term" value="F:oxidoreductase activity, acting on paired donors, with incorporation or reduction of molecular oxygen"/>
    <property type="evidence" value="ECO:0007669"/>
    <property type="project" value="InterPro"/>
</dbReference>
<protein>
    <submittedName>
        <fullName evidence="12">Cytochrome P450 monooxygenase pc-3</fullName>
    </submittedName>
</protein>
<evidence type="ECO:0000256" key="3">
    <source>
        <dbReference type="ARBA" id="ARBA00022617"/>
    </source>
</evidence>
<evidence type="ECO:0000313" key="12">
    <source>
        <dbReference type="EMBL" id="OSC98996.1"/>
    </source>
</evidence>
<keyword evidence="6 8" id="KW-0408">Iron</keyword>
<organism evidence="12 13">
    <name type="scientific">Trametes coccinea (strain BRFM310)</name>
    <name type="common">Pycnoporus coccineus</name>
    <dbReference type="NCBI Taxonomy" id="1353009"/>
    <lineage>
        <taxon>Eukaryota</taxon>
        <taxon>Fungi</taxon>
        <taxon>Dikarya</taxon>
        <taxon>Basidiomycota</taxon>
        <taxon>Agaricomycotina</taxon>
        <taxon>Agaricomycetes</taxon>
        <taxon>Polyporales</taxon>
        <taxon>Polyporaceae</taxon>
        <taxon>Trametes</taxon>
    </lineage>
</organism>
<keyword evidence="11" id="KW-1133">Transmembrane helix</keyword>
<keyword evidence="11" id="KW-0812">Transmembrane</keyword>
<keyword evidence="5 9" id="KW-0560">Oxidoreductase</keyword>
<dbReference type="Gene3D" id="1.10.630.10">
    <property type="entry name" value="Cytochrome P450"/>
    <property type="match status" value="1"/>
</dbReference>
<comment type="cofactor">
    <cofactor evidence="1 8">
        <name>heme</name>
        <dbReference type="ChEBI" id="CHEBI:30413"/>
    </cofactor>
</comment>
<dbReference type="AlphaFoldDB" id="A0A1Y2ID44"/>
<evidence type="ECO:0000256" key="10">
    <source>
        <dbReference type="SAM" id="MobiDB-lite"/>
    </source>
</evidence>
<dbReference type="Pfam" id="PF00067">
    <property type="entry name" value="p450"/>
    <property type="match status" value="1"/>
</dbReference>
<dbReference type="OrthoDB" id="1470350at2759"/>
<evidence type="ECO:0000256" key="5">
    <source>
        <dbReference type="ARBA" id="ARBA00023002"/>
    </source>
</evidence>
<evidence type="ECO:0000256" key="7">
    <source>
        <dbReference type="ARBA" id="ARBA00023033"/>
    </source>
</evidence>
<dbReference type="InterPro" id="IPR047146">
    <property type="entry name" value="Cyt_P450_E_CYP52_fungi"/>
</dbReference>
<dbReference type="InterPro" id="IPR002401">
    <property type="entry name" value="Cyt_P450_E_grp-I"/>
</dbReference>
<evidence type="ECO:0000256" key="6">
    <source>
        <dbReference type="ARBA" id="ARBA00023004"/>
    </source>
</evidence>
<evidence type="ECO:0000256" key="2">
    <source>
        <dbReference type="ARBA" id="ARBA00010617"/>
    </source>
</evidence>
<dbReference type="PRINTS" id="PR00385">
    <property type="entry name" value="P450"/>
</dbReference>
<evidence type="ECO:0000256" key="4">
    <source>
        <dbReference type="ARBA" id="ARBA00022723"/>
    </source>
</evidence>
<dbReference type="InterPro" id="IPR017972">
    <property type="entry name" value="Cyt_P450_CS"/>
</dbReference>
<feature type="transmembrane region" description="Helical" evidence="11">
    <location>
        <begin position="45"/>
        <end position="63"/>
    </location>
</feature>
<proteinExistence type="inferred from homology"/>